<accession>A0A484BJ67</accession>
<feature type="compositionally biased region" description="Basic and acidic residues" evidence="1">
    <location>
        <begin position="76"/>
        <end position="85"/>
    </location>
</feature>
<evidence type="ECO:0000256" key="1">
    <source>
        <dbReference type="SAM" id="MobiDB-lite"/>
    </source>
</evidence>
<feature type="compositionally biased region" description="Basic residues" evidence="1">
    <location>
        <begin position="295"/>
        <end position="322"/>
    </location>
</feature>
<organism evidence="3 4">
    <name type="scientific">Drosophila navojoa</name>
    <name type="common">Fruit fly</name>
    <dbReference type="NCBI Taxonomy" id="7232"/>
    <lineage>
        <taxon>Eukaryota</taxon>
        <taxon>Metazoa</taxon>
        <taxon>Ecdysozoa</taxon>
        <taxon>Arthropoda</taxon>
        <taxon>Hexapoda</taxon>
        <taxon>Insecta</taxon>
        <taxon>Pterygota</taxon>
        <taxon>Neoptera</taxon>
        <taxon>Endopterygota</taxon>
        <taxon>Diptera</taxon>
        <taxon>Brachycera</taxon>
        <taxon>Muscomorpha</taxon>
        <taxon>Ephydroidea</taxon>
        <taxon>Drosophilidae</taxon>
        <taxon>Drosophila</taxon>
    </lineage>
</organism>
<dbReference type="EMBL" id="LSRL02000028">
    <property type="protein sequence ID" value="TDG48906.1"/>
    <property type="molecule type" value="Genomic_DNA"/>
</dbReference>
<proteinExistence type="predicted"/>
<keyword evidence="2" id="KW-0732">Signal</keyword>
<keyword evidence="4" id="KW-1185">Reference proteome</keyword>
<evidence type="ECO:0000313" key="4">
    <source>
        <dbReference type="Proteomes" id="UP000295192"/>
    </source>
</evidence>
<feature type="signal peptide" evidence="2">
    <location>
        <begin position="1"/>
        <end position="19"/>
    </location>
</feature>
<gene>
    <name evidence="3" type="ORF">AWZ03_004590</name>
</gene>
<evidence type="ECO:0000313" key="3">
    <source>
        <dbReference type="EMBL" id="TDG48906.1"/>
    </source>
</evidence>
<reference evidence="3 4" key="1">
    <citation type="journal article" date="2019" name="J. Hered.">
        <title>An Improved Genome Assembly for Drosophila navojoa, the Basal Species in the mojavensis Cluster.</title>
        <authorList>
            <person name="Vanderlinde T."/>
            <person name="Dupim E.G."/>
            <person name="Nazario-Yepiz N.O."/>
            <person name="Carvalho A.B."/>
        </authorList>
    </citation>
    <scope>NUCLEOTIDE SEQUENCE [LARGE SCALE GENOMIC DNA]</scope>
    <source>
        <strain evidence="3">Navoj_Jal97</strain>
        <tissue evidence="3">Whole organism</tissue>
    </source>
</reference>
<feature type="region of interest" description="Disordered" evidence="1">
    <location>
        <begin position="248"/>
        <end position="322"/>
    </location>
</feature>
<comment type="caution">
    <text evidence="3">The sequence shown here is derived from an EMBL/GenBank/DDBJ whole genome shotgun (WGS) entry which is preliminary data.</text>
</comment>
<feature type="compositionally biased region" description="Acidic residues" evidence="1">
    <location>
        <begin position="248"/>
        <end position="284"/>
    </location>
</feature>
<dbReference type="OMA" id="LAPYQQW"/>
<dbReference type="Proteomes" id="UP000295192">
    <property type="component" value="Unassembled WGS sequence"/>
</dbReference>
<feature type="region of interest" description="Disordered" evidence="1">
    <location>
        <begin position="76"/>
        <end position="98"/>
    </location>
</feature>
<evidence type="ECO:0000256" key="2">
    <source>
        <dbReference type="SAM" id="SignalP"/>
    </source>
</evidence>
<feature type="compositionally biased region" description="Basic and acidic residues" evidence="1">
    <location>
        <begin position="285"/>
        <end position="294"/>
    </location>
</feature>
<sequence length="322" mass="36210">MSVCPQLQLLLLLLVLVAAADSKSIAAQQELRQAHPNPNRVVLELPTINFTRIYNERPLMQISRLYNRLFNSTKEKPEANNVHKEDEEEAAAAAAAARRQQSRWPYPWNDIYDPVSGRQLNVQIPNQANGQQFYGSLGGFNYGAGAVAGLGFGTGTGQGYGFTFPGYPQIFGSGDYNKVPTVQVFEQSGFGIGSPSNYYNLIATNNDQLNDVLAPYQQWVLQQQLLSPQPALPYDGGLDYGEELEDVEVDNDFGYDKDDDEDEDEYDLDEYDDYGDGQDEDEDELWRQADADSKVKRKKNQNKIKSKSKSGKKKRKQQRVTK</sequence>
<protein>
    <submittedName>
        <fullName evidence="3">Uncharacterized protein</fullName>
    </submittedName>
</protein>
<name>A0A484BJ67_DRONA</name>
<dbReference type="AlphaFoldDB" id="A0A484BJ67"/>
<feature type="chain" id="PRO_5019801104" evidence="2">
    <location>
        <begin position="20"/>
        <end position="322"/>
    </location>
</feature>